<keyword evidence="4" id="KW-0812">Transmembrane</keyword>
<proteinExistence type="inferred from homology"/>
<comment type="similarity">
    <text evidence="3">Belongs to the cytochrome c oxidase subunit 6c family.</text>
</comment>
<name>A0A0B6YTV2_9EUPU</name>
<sequence length="75" mass="8367">MATKPVLRNLLLNQSKIEFSVALVGSVIAAAAYKFGIEVPRRKSYEDYEKNVDADAVYARMKAAGVFQYYKGDSE</sequence>
<comment type="subcellular location">
    <subcellularLocation>
        <location evidence="1">Mitochondrion inner membrane</location>
        <topology evidence="1">Single-pass membrane protein</topology>
    </subcellularLocation>
</comment>
<dbReference type="Pfam" id="PF02937">
    <property type="entry name" value="COX6C"/>
    <property type="match status" value="1"/>
</dbReference>
<evidence type="ECO:0000256" key="4">
    <source>
        <dbReference type="ARBA" id="ARBA00022692"/>
    </source>
</evidence>
<dbReference type="EMBL" id="HACG01012814">
    <property type="protein sequence ID" value="CEK59679.1"/>
    <property type="molecule type" value="Transcribed_RNA"/>
</dbReference>
<evidence type="ECO:0000313" key="10">
    <source>
        <dbReference type="EMBL" id="CEK59679.1"/>
    </source>
</evidence>
<keyword evidence="6" id="KW-1133">Transmembrane helix</keyword>
<dbReference type="GO" id="GO:0005743">
    <property type="term" value="C:mitochondrial inner membrane"/>
    <property type="evidence" value="ECO:0007669"/>
    <property type="project" value="UniProtKB-SubCell"/>
</dbReference>
<keyword evidence="7" id="KW-0496">Mitochondrion</keyword>
<keyword evidence="8" id="KW-0472">Membrane</keyword>
<dbReference type="SUPFAM" id="SSF81415">
    <property type="entry name" value="Mitochondrial cytochrome c oxidase subunit VIc"/>
    <property type="match status" value="1"/>
</dbReference>
<dbReference type="PANTHER" id="PTHR48416:SF1">
    <property type="entry name" value="CYTOCHROME C OXIDASE SUBUNIT 6C"/>
    <property type="match status" value="1"/>
</dbReference>
<evidence type="ECO:0000256" key="2">
    <source>
        <dbReference type="ARBA" id="ARBA00004673"/>
    </source>
</evidence>
<reference evidence="9" key="1">
    <citation type="submission" date="2014-12" db="EMBL/GenBank/DDBJ databases">
        <title>Insight into the proteome of Arion vulgaris.</title>
        <authorList>
            <person name="Aradska J."/>
            <person name="Bulat T."/>
            <person name="Smidak R."/>
            <person name="Sarate P."/>
            <person name="Gangsoo J."/>
            <person name="Sialana F."/>
            <person name="Bilban M."/>
            <person name="Lubec G."/>
        </authorList>
    </citation>
    <scope>NUCLEOTIDE SEQUENCE</scope>
    <source>
        <tissue evidence="9">Skin</tissue>
    </source>
</reference>
<dbReference type="PANTHER" id="PTHR48416">
    <property type="entry name" value="CYTOCHROME C OXIDASE SUBUNIT 6C"/>
    <property type="match status" value="1"/>
</dbReference>
<evidence type="ECO:0000313" key="9">
    <source>
        <dbReference type="EMBL" id="CEK59678.1"/>
    </source>
</evidence>
<evidence type="ECO:0000256" key="6">
    <source>
        <dbReference type="ARBA" id="ARBA00022989"/>
    </source>
</evidence>
<accession>A0A0B6YTV2</accession>
<dbReference type="InterPro" id="IPR034884">
    <property type="entry name" value="Cytochrome_c_oxidase_VIc/VIIs"/>
</dbReference>
<evidence type="ECO:0000256" key="3">
    <source>
        <dbReference type="ARBA" id="ARBA00007204"/>
    </source>
</evidence>
<dbReference type="EMBL" id="HACG01012813">
    <property type="protein sequence ID" value="CEK59678.1"/>
    <property type="molecule type" value="Transcribed_RNA"/>
</dbReference>
<organism evidence="9">
    <name type="scientific">Arion vulgaris</name>
    <dbReference type="NCBI Taxonomy" id="1028688"/>
    <lineage>
        <taxon>Eukaryota</taxon>
        <taxon>Metazoa</taxon>
        <taxon>Spiralia</taxon>
        <taxon>Lophotrochozoa</taxon>
        <taxon>Mollusca</taxon>
        <taxon>Gastropoda</taxon>
        <taxon>Heterobranchia</taxon>
        <taxon>Euthyneura</taxon>
        <taxon>Panpulmonata</taxon>
        <taxon>Eupulmonata</taxon>
        <taxon>Stylommatophora</taxon>
        <taxon>Helicina</taxon>
        <taxon>Arionoidea</taxon>
        <taxon>Arionidae</taxon>
        <taxon>Arion</taxon>
    </lineage>
</organism>
<dbReference type="AlphaFoldDB" id="A0A0B6YTV2"/>
<dbReference type="InterPro" id="IPR051389">
    <property type="entry name" value="Cytochrome_c_oxidase_VIc"/>
</dbReference>
<dbReference type="InterPro" id="IPR037169">
    <property type="entry name" value="Cytochrome_c_oxidase_VIc_sf"/>
</dbReference>
<comment type="pathway">
    <text evidence="2">Energy metabolism; oxidative phosphorylation.</text>
</comment>
<evidence type="ECO:0000256" key="5">
    <source>
        <dbReference type="ARBA" id="ARBA00022792"/>
    </source>
</evidence>
<evidence type="ECO:0000256" key="7">
    <source>
        <dbReference type="ARBA" id="ARBA00023128"/>
    </source>
</evidence>
<gene>
    <name evidence="9" type="primary">ORF37097</name>
    <name evidence="10" type="synonym">ORF37098</name>
</gene>
<protein>
    <submittedName>
        <fullName evidence="9">Uncharacterized protein</fullName>
    </submittedName>
</protein>
<dbReference type="Gene3D" id="4.10.93.10">
    <property type="entry name" value="Mitochondrial cytochrome c oxidase subunit VIc/VIIs"/>
    <property type="match status" value="1"/>
</dbReference>
<keyword evidence="5" id="KW-0999">Mitochondrion inner membrane</keyword>
<evidence type="ECO:0000256" key="8">
    <source>
        <dbReference type="ARBA" id="ARBA00023136"/>
    </source>
</evidence>
<evidence type="ECO:0000256" key="1">
    <source>
        <dbReference type="ARBA" id="ARBA00004434"/>
    </source>
</evidence>